<sequence>MIVNQLQTSEIVKIEQNSVNSDQIQFSPKHRGFSAKYLKWQQVMFIAAIFYNKMRYECLKVQIVKRVRFSVQYNLSTLDESSKVHKRILLCRPLKKLNIWKSGDLSSQFINKIMSLENNYFAHYFQKQTRTSQAVMMLSYTTTPKHNDTQDYQYCHKLQNNIYKIVKNIFTTQSERETLIPLMFDSEVSAHTILLFQKIITCQPSGQVSSSLIMEQTVQQIFVSIIKKMKSQMLPY</sequence>
<dbReference type="EMBL" id="CAXDID020000008">
    <property type="protein sequence ID" value="CAL5977920.1"/>
    <property type="molecule type" value="Genomic_DNA"/>
</dbReference>
<keyword evidence="3" id="KW-1185">Reference proteome</keyword>
<comment type="caution">
    <text evidence="1">The sequence shown here is derived from an EMBL/GenBank/DDBJ whole genome shotgun (WGS) entry which is preliminary data.</text>
</comment>
<accession>A0AA86NGM9</accession>
<reference evidence="2 3" key="2">
    <citation type="submission" date="2024-07" db="EMBL/GenBank/DDBJ databases">
        <authorList>
            <person name="Akdeniz Z."/>
        </authorList>
    </citation>
    <scope>NUCLEOTIDE SEQUENCE [LARGE SCALE GENOMIC DNA]</scope>
</reference>
<evidence type="ECO:0000313" key="1">
    <source>
        <dbReference type="EMBL" id="CAI9919325.1"/>
    </source>
</evidence>
<name>A0AA86NGM9_9EUKA</name>
<gene>
    <name evidence="2" type="ORF">HINF_LOCUS4540</name>
    <name evidence="1" type="ORF">HINF_LOCUS6970</name>
</gene>
<evidence type="ECO:0000313" key="3">
    <source>
        <dbReference type="Proteomes" id="UP001642409"/>
    </source>
</evidence>
<proteinExistence type="predicted"/>
<organism evidence="1">
    <name type="scientific">Hexamita inflata</name>
    <dbReference type="NCBI Taxonomy" id="28002"/>
    <lineage>
        <taxon>Eukaryota</taxon>
        <taxon>Metamonada</taxon>
        <taxon>Diplomonadida</taxon>
        <taxon>Hexamitidae</taxon>
        <taxon>Hexamitinae</taxon>
        <taxon>Hexamita</taxon>
    </lineage>
</organism>
<reference evidence="1" key="1">
    <citation type="submission" date="2023-06" db="EMBL/GenBank/DDBJ databases">
        <authorList>
            <person name="Kurt Z."/>
        </authorList>
    </citation>
    <scope>NUCLEOTIDE SEQUENCE</scope>
</reference>
<dbReference type="EMBL" id="CATOUU010000171">
    <property type="protein sequence ID" value="CAI9919325.1"/>
    <property type="molecule type" value="Genomic_DNA"/>
</dbReference>
<evidence type="ECO:0000313" key="2">
    <source>
        <dbReference type="EMBL" id="CAL5977920.1"/>
    </source>
</evidence>
<dbReference type="Proteomes" id="UP001642409">
    <property type="component" value="Unassembled WGS sequence"/>
</dbReference>
<protein>
    <submittedName>
        <fullName evidence="2">Hypothetical_protein</fullName>
    </submittedName>
</protein>
<dbReference type="AlphaFoldDB" id="A0AA86NGM9"/>